<proteinExistence type="predicted"/>
<dbReference type="SUPFAM" id="SSF51658">
    <property type="entry name" value="Xylose isomerase-like"/>
    <property type="match status" value="1"/>
</dbReference>
<dbReference type="RefSeq" id="WP_341673699.1">
    <property type="nucleotide sequence ID" value="NZ_JBBYHV010000002.1"/>
</dbReference>
<dbReference type="EMBL" id="JBBYHV010000002">
    <property type="protein sequence ID" value="MEL1251137.1"/>
    <property type="molecule type" value="Genomic_DNA"/>
</dbReference>
<keyword evidence="2" id="KW-0413">Isomerase</keyword>
<dbReference type="Gene3D" id="3.20.20.150">
    <property type="entry name" value="Divalent-metal-dependent TIM barrel enzymes"/>
    <property type="match status" value="1"/>
</dbReference>
<gene>
    <name evidence="2" type="ORF">AAEO60_10675</name>
</gene>
<dbReference type="GO" id="GO:0016853">
    <property type="term" value="F:isomerase activity"/>
    <property type="evidence" value="ECO:0007669"/>
    <property type="project" value="UniProtKB-KW"/>
</dbReference>
<dbReference type="InterPro" id="IPR050312">
    <property type="entry name" value="IolE/XylAMocC-like"/>
</dbReference>
<dbReference type="PANTHER" id="PTHR12110:SF41">
    <property type="entry name" value="INOSOSE DEHYDRATASE"/>
    <property type="match status" value="1"/>
</dbReference>
<evidence type="ECO:0000259" key="1">
    <source>
        <dbReference type="Pfam" id="PF01261"/>
    </source>
</evidence>
<name>A0ABU9IHE4_9SPHN</name>
<feature type="domain" description="Xylose isomerase-like TIM barrel" evidence="1">
    <location>
        <begin position="20"/>
        <end position="240"/>
    </location>
</feature>
<reference evidence="2 3" key="1">
    <citation type="submission" date="2024-04" db="EMBL/GenBank/DDBJ databases">
        <title>Aurantiacibacter sp. DGU6 16S ribosomal RNA gene Genome sequencing and assembly.</title>
        <authorList>
            <person name="Park S."/>
        </authorList>
    </citation>
    <scope>NUCLEOTIDE SEQUENCE [LARGE SCALE GENOMIC DNA]</scope>
    <source>
        <strain evidence="2 3">DGU6</strain>
    </source>
</reference>
<dbReference type="InterPro" id="IPR036237">
    <property type="entry name" value="Xyl_isomerase-like_sf"/>
</dbReference>
<dbReference type="Proteomes" id="UP001497045">
    <property type="component" value="Unassembled WGS sequence"/>
</dbReference>
<protein>
    <submittedName>
        <fullName evidence="2">Sugar phosphate isomerase/epimerase</fullName>
    </submittedName>
</protein>
<accession>A0ABU9IHE4</accession>
<dbReference type="Pfam" id="PF01261">
    <property type="entry name" value="AP_endonuc_2"/>
    <property type="match status" value="1"/>
</dbReference>
<keyword evidence="3" id="KW-1185">Reference proteome</keyword>
<comment type="caution">
    <text evidence="2">The sequence shown here is derived from an EMBL/GenBank/DDBJ whole genome shotgun (WGS) entry which is preliminary data.</text>
</comment>
<dbReference type="PANTHER" id="PTHR12110">
    <property type="entry name" value="HYDROXYPYRUVATE ISOMERASE"/>
    <property type="match status" value="1"/>
</dbReference>
<evidence type="ECO:0000313" key="3">
    <source>
        <dbReference type="Proteomes" id="UP001497045"/>
    </source>
</evidence>
<organism evidence="2 3">
    <name type="scientific">Aurantiacibacter gilvus</name>
    <dbReference type="NCBI Taxonomy" id="3139141"/>
    <lineage>
        <taxon>Bacteria</taxon>
        <taxon>Pseudomonadati</taxon>
        <taxon>Pseudomonadota</taxon>
        <taxon>Alphaproteobacteria</taxon>
        <taxon>Sphingomonadales</taxon>
        <taxon>Erythrobacteraceae</taxon>
        <taxon>Aurantiacibacter</taxon>
    </lineage>
</organism>
<sequence length="258" mass="27646">MAHLTVARELAVDYGGTLQRVRTLGYTHFGFPLGAQSPRHEPPADPVQVAEWCRQAGLAVGTVRLSHSADYPRQMQLASSIGAGIVAQSAADVFFTGEIPGRTTRSAFEGWMDRLEIMAHAAREEGLRLVYHNHAWDHVALDGLTPLELIADRFAPGEVDFEIDMGWAAIAGVDPLALVGQLGSRVLALHLKDVDRSCVTGNCRQFVAPGAGDLDYPGLLAQLHRLTDAIGYIEVDDPDDGLLAAATGAATFLRATLA</sequence>
<dbReference type="InterPro" id="IPR013022">
    <property type="entry name" value="Xyl_isomerase-like_TIM-brl"/>
</dbReference>
<evidence type="ECO:0000313" key="2">
    <source>
        <dbReference type="EMBL" id="MEL1251137.1"/>
    </source>
</evidence>